<sequence>MWKVYIVARAAMSKLVAALTSSFPLENCAEEPAQRMRMARKASWSSNQFVAIKLPNKKEQSKQDRNRTDQSYHEAQRDNTPEWAKEDNELHIVISGIAAPTRRRERKRPSRWGLELTKIFDSKRRDDV</sequence>
<reference evidence="3 5" key="2">
    <citation type="journal article" date="2013" name="Nature">
        <title>Insights into bilaterian evolution from three spiralian genomes.</title>
        <authorList>
            <person name="Simakov O."/>
            <person name="Marletaz F."/>
            <person name="Cho S.J."/>
            <person name="Edsinger-Gonzales E."/>
            <person name="Havlak P."/>
            <person name="Hellsten U."/>
            <person name="Kuo D.H."/>
            <person name="Larsson T."/>
            <person name="Lv J."/>
            <person name="Arendt D."/>
            <person name="Savage R."/>
            <person name="Osoegawa K."/>
            <person name="de Jong P."/>
            <person name="Grimwood J."/>
            <person name="Chapman J.A."/>
            <person name="Shapiro H."/>
            <person name="Aerts A."/>
            <person name="Otillar R.P."/>
            <person name="Terry A.Y."/>
            <person name="Boore J.L."/>
            <person name="Grigoriev I.V."/>
            <person name="Lindberg D.R."/>
            <person name="Seaver E.C."/>
            <person name="Weisblat D.A."/>
            <person name="Putnam N.H."/>
            <person name="Rokhsar D.S."/>
        </authorList>
    </citation>
    <scope>NUCLEOTIDE SEQUENCE</scope>
</reference>
<evidence type="ECO:0000313" key="4">
    <source>
        <dbReference type="EnsemblMetazoa" id="HelroP175882"/>
    </source>
</evidence>
<keyword evidence="5" id="KW-1185">Reference proteome</keyword>
<name>T1F9T8_HELRO</name>
<proteinExistence type="predicted"/>
<dbReference type="GeneID" id="20205587"/>
<dbReference type="EnsemblMetazoa" id="HelroT175882">
    <property type="protein sequence ID" value="HelroP175882"/>
    <property type="gene ID" value="HelroG175882"/>
</dbReference>
<dbReference type="KEGG" id="hro:HELRODRAFT_175882"/>
<evidence type="ECO:0000313" key="5">
    <source>
        <dbReference type="Proteomes" id="UP000015101"/>
    </source>
</evidence>
<reference evidence="4" key="3">
    <citation type="submission" date="2015-06" db="UniProtKB">
        <authorList>
            <consortium name="EnsemblMetazoa"/>
        </authorList>
    </citation>
    <scope>IDENTIFICATION</scope>
</reference>
<dbReference type="RefSeq" id="XP_009021499.1">
    <property type="nucleotide sequence ID" value="XM_009023251.1"/>
</dbReference>
<dbReference type="EMBL" id="KB096945">
    <property type="protein sequence ID" value="ESO00449.1"/>
    <property type="molecule type" value="Genomic_DNA"/>
</dbReference>
<evidence type="ECO:0000256" key="2">
    <source>
        <dbReference type="SAM" id="SignalP"/>
    </source>
</evidence>
<reference evidence="5" key="1">
    <citation type="submission" date="2012-12" db="EMBL/GenBank/DDBJ databases">
        <authorList>
            <person name="Hellsten U."/>
            <person name="Grimwood J."/>
            <person name="Chapman J.A."/>
            <person name="Shapiro H."/>
            <person name="Aerts A."/>
            <person name="Otillar R.P."/>
            <person name="Terry A.Y."/>
            <person name="Boore J.L."/>
            <person name="Simakov O."/>
            <person name="Marletaz F."/>
            <person name="Cho S.-J."/>
            <person name="Edsinger-Gonzales E."/>
            <person name="Havlak P."/>
            <person name="Kuo D.-H."/>
            <person name="Larsson T."/>
            <person name="Lv J."/>
            <person name="Arendt D."/>
            <person name="Savage R."/>
            <person name="Osoegawa K."/>
            <person name="de Jong P."/>
            <person name="Lindberg D.R."/>
            <person name="Seaver E.C."/>
            <person name="Weisblat D.A."/>
            <person name="Putnam N.H."/>
            <person name="Grigoriev I.V."/>
            <person name="Rokhsar D.S."/>
        </authorList>
    </citation>
    <scope>NUCLEOTIDE SEQUENCE</scope>
</reference>
<evidence type="ECO:0000256" key="1">
    <source>
        <dbReference type="SAM" id="MobiDB-lite"/>
    </source>
</evidence>
<dbReference type="HOGENOM" id="CLU_1961974_0_0_1"/>
<organism evidence="4 5">
    <name type="scientific">Helobdella robusta</name>
    <name type="common">Californian leech</name>
    <dbReference type="NCBI Taxonomy" id="6412"/>
    <lineage>
        <taxon>Eukaryota</taxon>
        <taxon>Metazoa</taxon>
        <taxon>Spiralia</taxon>
        <taxon>Lophotrochozoa</taxon>
        <taxon>Annelida</taxon>
        <taxon>Clitellata</taxon>
        <taxon>Hirudinea</taxon>
        <taxon>Rhynchobdellida</taxon>
        <taxon>Glossiphoniidae</taxon>
        <taxon>Helobdella</taxon>
    </lineage>
</organism>
<dbReference type="AlphaFoldDB" id="T1F9T8"/>
<feature type="chain" id="PRO_5010980409" evidence="2">
    <location>
        <begin position="19"/>
        <end position="128"/>
    </location>
</feature>
<evidence type="ECO:0000313" key="3">
    <source>
        <dbReference type="EMBL" id="ESO00449.1"/>
    </source>
</evidence>
<dbReference type="EMBL" id="AMQM01005464">
    <property type="status" value="NOT_ANNOTATED_CDS"/>
    <property type="molecule type" value="Genomic_DNA"/>
</dbReference>
<gene>
    <name evidence="4" type="primary">20205587</name>
    <name evidence="3" type="ORF">HELRODRAFT_175882</name>
</gene>
<feature type="region of interest" description="Disordered" evidence="1">
    <location>
        <begin position="51"/>
        <end position="84"/>
    </location>
</feature>
<dbReference type="CTD" id="20205587"/>
<dbReference type="Proteomes" id="UP000015101">
    <property type="component" value="Unassembled WGS sequence"/>
</dbReference>
<protein>
    <submittedName>
        <fullName evidence="3 4">Uncharacterized protein</fullName>
    </submittedName>
</protein>
<feature type="signal peptide" evidence="2">
    <location>
        <begin position="1"/>
        <end position="18"/>
    </location>
</feature>
<feature type="compositionally biased region" description="Basic and acidic residues" evidence="1">
    <location>
        <begin position="56"/>
        <end position="84"/>
    </location>
</feature>
<accession>T1F9T8</accession>
<keyword evidence="2" id="KW-0732">Signal</keyword>
<dbReference type="InParanoid" id="T1F9T8"/>